<comment type="catalytic activity">
    <reaction evidence="7 8">
        <text>NAD(+) + ATP = ADP + NADP(+) + H(+)</text>
        <dbReference type="Rhea" id="RHEA:18629"/>
        <dbReference type="ChEBI" id="CHEBI:15378"/>
        <dbReference type="ChEBI" id="CHEBI:30616"/>
        <dbReference type="ChEBI" id="CHEBI:57540"/>
        <dbReference type="ChEBI" id="CHEBI:58349"/>
        <dbReference type="ChEBI" id="CHEBI:456216"/>
        <dbReference type="EC" id="2.7.1.23"/>
    </reaction>
</comment>
<feature type="binding site" evidence="8">
    <location>
        <position position="166"/>
    </location>
    <ligand>
        <name>NAD(+)</name>
        <dbReference type="ChEBI" id="CHEBI:57540"/>
    </ligand>
</feature>
<feature type="binding site" evidence="8">
    <location>
        <begin position="136"/>
        <end position="137"/>
    </location>
    <ligand>
        <name>NAD(+)</name>
        <dbReference type="ChEBI" id="CHEBI:57540"/>
    </ligand>
</feature>
<feature type="binding site" evidence="8">
    <location>
        <position position="164"/>
    </location>
    <ligand>
        <name>NAD(+)</name>
        <dbReference type="ChEBI" id="CHEBI:57540"/>
    </ligand>
</feature>
<keyword evidence="6 8" id="KW-0520">NAD</keyword>
<dbReference type="GO" id="GO:0019674">
    <property type="term" value="P:NAD+ metabolic process"/>
    <property type="evidence" value="ECO:0007669"/>
    <property type="project" value="InterPro"/>
</dbReference>
<protein>
    <recommendedName>
        <fullName evidence="8">NAD kinase</fullName>
        <ecNumber evidence="8">2.7.1.23</ecNumber>
    </recommendedName>
    <alternativeName>
        <fullName evidence="8">ATP-dependent NAD kinase</fullName>
    </alternativeName>
</protein>
<dbReference type="HAMAP" id="MF_00361">
    <property type="entry name" value="NAD_kinase"/>
    <property type="match status" value="1"/>
</dbReference>
<keyword evidence="4 8" id="KW-0067">ATP-binding</keyword>
<comment type="caution">
    <text evidence="9">The sequence shown here is derived from an EMBL/GenBank/DDBJ whole genome shotgun (WGS) entry which is preliminary data.</text>
</comment>
<dbReference type="STRING" id="37659.GCA_000703125_02493"/>
<evidence type="ECO:0000256" key="8">
    <source>
        <dbReference type="HAMAP-Rule" id="MF_00361"/>
    </source>
</evidence>
<reference evidence="9 10" key="1">
    <citation type="submission" date="2018-02" db="EMBL/GenBank/DDBJ databases">
        <title>Genomic Encyclopedia of Archaeal and Bacterial Type Strains, Phase II (KMG-II): from individual species to whole genera.</title>
        <authorList>
            <person name="Goeker M."/>
        </authorList>
    </citation>
    <scope>NUCLEOTIDE SEQUENCE [LARGE SCALE GENOMIC DNA]</scope>
    <source>
        <strain evidence="9 10">DSM 15099</strain>
    </source>
</reference>
<dbReference type="InterPro" id="IPR017438">
    <property type="entry name" value="ATP-NAD_kinase_N"/>
</dbReference>
<feature type="binding site" evidence="8">
    <location>
        <position position="236"/>
    </location>
    <ligand>
        <name>NAD(+)</name>
        <dbReference type="ChEBI" id="CHEBI:57540"/>
    </ligand>
</feature>
<keyword evidence="2 8" id="KW-0547">Nucleotide-binding</keyword>
<evidence type="ECO:0000313" key="9">
    <source>
        <dbReference type="EMBL" id="PPK49794.1"/>
    </source>
</evidence>
<feature type="binding site" evidence="8">
    <location>
        <begin position="64"/>
        <end position="65"/>
    </location>
    <ligand>
        <name>NAD(+)</name>
        <dbReference type="ChEBI" id="CHEBI:57540"/>
    </ligand>
</feature>
<evidence type="ECO:0000256" key="2">
    <source>
        <dbReference type="ARBA" id="ARBA00022741"/>
    </source>
</evidence>
<dbReference type="SUPFAM" id="SSF111331">
    <property type="entry name" value="NAD kinase/diacylglycerol kinase-like"/>
    <property type="match status" value="1"/>
</dbReference>
<accession>A0A2S6G1I6</accession>
<feature type="binding site" evidence="8">
    <location>
        <begin position="177"/>
        <end position="182"/>
    </location>
    <ligand>
        <name>NAD(+)</name>
        <dbReference type="ChEBI" id="CHEBI:57540"/>
    </ligand>
</feature>
<evidence type="ECO:0000256" key="3">
    <source>
        <dbReference type="ARBA" id="ARBA00022777"/>
    </source>
</evidence>
<evidence type="ECO:0000256" key="7">
    <source>
        <dbReference type="ARBA" id="ARBA00047925"/>
    </source>
</evidence>
<dbReference type="PANTHER" id="PTHR20275">
    <property type="entry name" value="NAD KINASE"/>
    <property type="match status" value="1"/>
</dbReference>
<dbReference type="GO" id="GO:0046872">
    <property type="term" value="F:metal ion binding"/>
    <property type="evidence" value="ECO:0007669"/>
    <property type="project" value="UniProtKB-UniRule"/>
</dbReference>
<dbReference type="Gene3D" id="2.60.200.30">
    <property type="entry name" value="Probable inorganic polyphosphate/atp-NAD kinase, domain 2"/>
    <property type="match status" value="1"/>
</dbReference>
<dbReference type="InterPro" id="IPR002504">
    <property type="entry name" value="NADK"/>
</dbReference>
<dbReference type="Gene3D" id="3.40.50.10330">
    <property type="entry name" value="Probable inorganic polyphosphate/atp-NAD kinase, domain 1"/>
    <property type="match status" value="1"/>
</dbReference>
<dbReference type="GO" id="GO:0006741">
    <property type="term" value="P:NADP+ biosynthetic process"/>
    <property type="evidence" value="ECO:0007669"/>
    <property type="project" value="UniProtKB-UniRule"/>
</dbReference>
<feature type="active site" description="Proton acceptor" evidence="8">
    <location>
        <position position="64"/>
    </location>
</feature>
<dbReference type="GO" id="GO:0005524">
    <property type="term" value="F:ATP binding"/>
    <property type="evidence" value="ECO:0007669"/>
    <property type="project" value="UniProtKB-KW"/>
</dbReference>
<comment type="function">
    <text evidence="8">Involved in the regulation of the intracellular balance of NAD and NADP, and is a key enzyme in the biosynthesis of NADP. Catalyzes specifically the phosphorylation on 2'-hydroxyl of the adenosine moiety of NAD to yield NADP.</text>
</comment>
<dbReference type="GO" id="GO:0003951">
    <property type="term" value="F:NAD+ kinase activity"/>
    <property type="evidence" value="ECO:0007669"/>
    <property type="project" value="UniProtKB-UniRule"/>
</dbReference>
<dbReference type="EMBL" id="PTIS01000001">
    <property type="protein sequence ID" value="PPK49794.1"/>
    <property type="molecule type" value="Genomic_DNA"/>
</dbReference>
<feature type="binding site" evidence="8">
    <location>
        <position position="147"/>
    </location>
    <ligand>
        <name>NAD(+)</name>
        <dbReference type="ChEBI" id="CHEBI:57540"/>
    </ligand>
</feature>
<dbReference type="PANTHER" id="PTHR20275:SF0">
    <property type="entry name" value="NAD KINASE"/>
    <property type="match status" value="1"/>
</dbReference>
<dbReference type="RefSeq" id="WP_207719887.1">
    <property type="nucleotide sequence ID" value="NZ_PTIS01000001.1"/>
</dbReference>
<keyword evidence="3 8" id="KW-0418">Kinase</keyword>
<dbReference type="InterPro" id="IPR017437">
    <property type="entry name" value="ATP-NAD_kinase_PpnK-typ_C"/>
</dbReference>
<comment type="caution">
    <text evidence="8">Lacks conserved residue(s) required for the propagation of feature annotation.</text>
</comment>
<evidence type="ECO:0000313" key="10">
    <source>
        <dbReference type="Proteomes" id="UP000239863"/>
    </source>
</evidence>
<dbReference type="Pfam" id="PF20143">
    <property type="entry name" value="NAD_kinase_C"/>
    <property type="match status" value="1"/>
</dbReference>
<comment type="cofactor">
    <cofactor evidence="8">
        <name>a divalent metal cation</name>
        <dbReference type="ChEBI" id="CHEBI:60240"/>
    </cofactor>
</comment>
<dbReference type="Pfam" id="PF01513">
    <property type="entry name" value="NAD_kinase"/>
    <property type="match status" value="1"/>
</dbReference>
<gene>
    <name evidence="8" type="primary">nadK</name>
    <name evidence="9" type="ORF">BD821_101460</name>
</gene>
<evidence type="ECO:0000256" key="5">
    <source>
        <dbReference type="ARBA" id="ARBA00022857"/>
    </source>
</evidence>
<organism evidence="9 10">
    <name type="scientific">Clostridium algidicarnis DSM 15099</name>
    <dbReference type="NCBI Taxonomy" id="1121295"/>
    <lineage>
        <taxon>Bacteria</taxon>
        <taxon>Bacillati</taxon>
        <taxon>Bacillota</taxon>
        <taxon>Clostridia</taxon>
        <taxon>Eubacteriales</taxon>
        <taxon>Clostridiaceae</taxon>
        <taxon>Clostridium</taxon>
    </lineage>
</organism>
<dbReference type="EC" id="2.7.1.23" evidence="8"/>
<keyword evidence="8" id="KW-0963">Cytoplasm</keyword>
<dbReference type="GO" id="GO:0051287">
    <property type="term" value="F:NAD binding"/>
    <property type="evidence" value="ECO:0007669"/>
    <property type="project" value="UniProtKB-ARBA"/>
</dbReference>
<dbReference type="InterPro" id="IPR016064">
    <property type="entry name" value="NAD/diacylglycerol_kinase_sf"/>
</dbReference>
<dbReference type="GO" id="GO:0005737">
    <property type="term" value="C:cytoplasm"/>
    <property type="evidence" value="ECO:0007669"/>
    <property type="project" value="UniProtKB-SubCell"/>
</dbReference>
<evidence type="ECO:0000256" key="6">
    <source>
        <dbReference type="ARBA" id="ARBA00023027"/>
    </source>
</evidence>
<comment type="subcellular location">
    <subcellularLocation>
        <location evidence="8">Cytoplasm</location>
    </subcellularLocation>
</comment>
<dbReference type="Proteomes" id="UP000239863">
    <property type="component" value="Unassembled WGS sequence"/>
</dbReference>
<dbReference type="AlphaFoldDB" id="A0A2S6G1I6"/>
<keyword evidence="5 8" id="KW-0521">NADP</keyword>
<name>A0A2S6G1I6_9CLOT</name>
<comment type="similarity">
    <text evidence="8">Belongs to the NAD kinase family.</text>
</comment>
<sequence>MSRIKSIGINVNTSKDKDEKTLKEIIKIIEKKLGHIDIKVYKDSKGLGGNEDPNIEMLISLGGDGTMLSSAREVSQFNVPILGVNIGTLGFLTAVEILEFEQAIDVISKNNYSIEKRLMLNCVVNQNHKEELRALNDIVISKAVLSRIVIYDIEINDVFYSSFKGDGIIISTPTGSTAYSLSAGGPIIYPTLDLISVTPICPHTQGIRTMIFKSSDKIKITVRMDNEEIYLTSDGQNSLRLSDDASVVISGDHNKCHIVRLDGYDYFDILRKKIMWRTEEVVGDRW</sequence>
<proteinExistence type="inferred from homology"/>
<keyword evidence="1 8" id="KW-0808">Transferase</keyword>
<evidence type="ECO:0000256" key="4">
    <source>
        <dbReference type="ARBA" id="ARBA00022840"/>
    </source>
</evidence>
<evidence type="ECO:0000256" key="1">
    <source>
        <dbReference type="ARBA" id="ARBA00022679"/>
    </source>
</evidence>